<proteinExistence type="predicted"/>
<dbReference type="EMBL" id="JABVED010000004">
    <property type="protein sequence ID" value="MBC6447365.1"/>
    <property type="molecule type" value="Genomic_DNA"/>
</dbReference>
<accession>A0ABR7L3V2</accession>
<keyword evidence="2" id="KW-1185">Reference proteome</keyword>
<protein>
    <submittedName>
        <fullName evidence="1">Uncharacterized protein</fullName>
    </submittedName>
</protein>
<comment type="caution">
    <text evidence="1">The sequence shown here is derived from an EMBL/GenBank/DDBJ whole genome shotgun (WGS) entry which is preliminary data.</text>
</comment>
<dbReference type="Proteomes" id="UP000734823">
    <property type="component" value="Unassembled WGS sequence"/>
</dbReference>
<name>A0ABR7L3V2_9PSEU</name>
<dbReference type="RefSeq" id="WP_187219886.1">
    <property type="nucleotide sequence ID" value="NZ_JABVED010000004.1"/>
</dbReference>
<gene>
    <name evidence="1" type="ORF">GPZ80_09310</name>
</gene>
<sequence length="161" mass="18524">MTWTYCEHWNRVLNKPLSPFGESEARRRHESGDLYTAVDARPDGTRILIEVRLETGYSATRFVDGRGRDELAYVFMRKGDKLFLQDIISYTYGDEQGARGLAPLVVESCAYTSEGIVRHEIDDLRVETIAVTDYDSVDVTSHWEPIPEFGSYESISRYERD</sequence>
<reference evidence="1 2" key="1">
    <citation type="submission" date="2020-06" db="EMBL/GenBank/DDBJ databases">
        <title>Actinokineospora xiongansis sp. nov., isolated from soil of Baiyangdian.</title>
        <authorList>
            <person name="Zhang X."/>
        </authorList>
    </citation>
    <scope>NUCLEOTIDE SEQUENCE [LARGE SCALE GENOMIC DNA]</scope>
    <source>
        <strain evidence="1 2">HBU206404</strain>
    </source>
</reference>
<evidence type="ECO:0000313" key="1">
    <source>
        <dbReference type="EMBL" id="MBC6447365.1"/>
    </source>
</evidence>
<organism evidence="1 2">
    <name type="scientific">Actinokineospora xionganensis</name>
    <dbReference type="NCBI Taxonomy" id="2684470"/>
    <lineage>
        <taxon>Bacteria</taxon>
        <taxon>Bacillati</taxon>
        <taxon>Actinomycetota</taxon>
        <taxon>Actinomycetes</taxon>
        <taxon>Pseudonocardiales</taxon>
        <taxon>Pseudonocardiaceae</taxon>
        <taxon>Actinokineospora</taxon>
    </lineage>
</organism>
<evidence type="ECO:0000313" key="2">
    <source>
        <dbReference type="Proteomes" id="UP000734823"/>
    </source>
</evidence>